<feature type="transmembrane region" description="Helical" evidence="1">
    <location>
        <begin position="129"/>
        <end position="152"/>
    </location>
</feature>
<reference evidence="2 3" key="1">
    <citation type="journal article" name="Sci. Rep.">
        <title>Telomere-to-telomere assembled and centromere annotated genomes of the two main subspecies of the button mushroom Agaricus bisporus reveal especially polymorphic chromosome ends.</title>
        <authorList>
            <person name="Sonnenberg A.S.M."/>
            <person name="Sedaghat-Telgerd N."/>
            <person name="Lavrijssen B."/>
            <person name="Ohm R.A."/>
            <person name="Hendrickx P.M."/>
            <person name="Scholtmeijer K."/>
            <person name="Baars J.J.P."/>
            <person name="van Peer A."/>
        </authorList>
    </citation>
    <scope>NUCLEOTIDE SEQUENCE [LARGE SCALE GENOMIC DNA]</scope>
    <source>
        <strain evidence="2 3">H119_p4</strain>
    </source>
</reference>
<proteinExistence type="predicted"/>
<evidence type="ECO:0000313" key="3">
    <source>
        <dbReference type="Proteomes" id="UP000629468"/>
    </source>
</evidence>
<keyword evidence="1" id="KW-0812">Transmembrane</keyword>
<sequence>MATSIQSPDFLNPDVYLNRLPPEGAHNYEISRNVTFVFLGLLMWDILVYIEDDIEIIRRNRIRAPTLCFIFARVFAAAYILASSIQLTSSVDSQVSLLYGALVLCALAIGCSSFLFLRRVQAVYADHKYVQWFFSVLWLVCFACEVFILIEISPSNIPGTKRFQDTGAKPTFTISIYGVVVFDTCVFLAISYKLAKTFVAQRRVINAGRGEDGSDIATPATMTTWAWWSTAISGKALPRLSRAILQGGQQYYLFTVVAMISTVIILLIPTVHPIIKGTVVIPLVPLNASMACRVFRNLKQFDHRYGNSVTNTKDLLFSV</sequence>
<evidence type="ECO:0000313" key="2">
    <source>
        <dbReference type="EMBL" id="KAF7771628.1"/>
    </source>
</evidence>
<evidence type="ECO:0008006" key="4">
    <source>
        <dbReference type="Google" id="ProtNLM"/>
    </source>
</evidence>
<evidence type="ECO:0000256" key="1">
    <source>
        <dbReference type="SAM" id="Phobius"/>
    </source>
</evidence>
<dbReference type="Proteomes" id="UP000629468">
    <property type="component" value="Unassembled WGS sequence"/>
</dbReference>
<name>A0A8H7KD78_AGABI</name>
<keyword evidence="1" id="KW-1133">Transmembrane helix</keyword>
<feature type="transmembrane region" description="Helical" evidence="1">
    <location>
        <begin position="62"/>
        <end position="85"/>
    </location>
</feature>
<accession>A0A8H7KD78</accession>
<dbReference type="AlphaFoldDB" id="A0A8H7KD78"/>
<feature type="transmembrane region" description="Helical" evidence="1">
    <location>
        <begin position="30"/>
        <end position="50"/>
    </location>
</feature>
<dbReference type="EMBL" id="JABXXO010000008">
    <property type="protein sequence ID" value="KAF7771628.1"/>
    <property type="molecule type" value="Genomic_DNA"/>
</dbReference>
<organism evidence="2 3">
    <name type="scientific">Agaricus bisporus var. burnettii</name>
    <dbReference type="NCBI Taxonomy" id="192524"/>
    <lineage>
        <taxon>Eukaryota</taxon>
        <taxon>Fungi</taxon>
        <taxon>Dikarya</taxon>
        <taxon>Basidiomycota</taxon>
        <taxon>Agaricomycotina</taxon>
        <taxon>Agaricomycetes</taxon>
        <taxon>Agaricomycetidae</taxon>
        <taxon>Agaricales</taxon>
        <taxon>Agaricineae</taxon>
        <taxon>Agaricaceae</taxon>
        <taxon>Agaricus</taxon>
    </lineage>
</organism>
<feature type="transmembrane region" description="Helical" evidence="1">
    <location>
        <begin position="172"/>
        <end position="195"/>
    </location>
</feature>
<gene>
    <name evidence="2" type="ORF">Agabi119p4_5939</name>
</gene>
<feature type="transmembrane region" description="Helical" evidence="1">
    <location>
        <begin position="97"/>
        <end position="117"/>
    </location>
</feature>
<comment type="caution">
    <text evidence="2">The sequence shown here is derived from an EMBL/GenBank/DDBJ whole genome shotgun (WGS) entry which is preliminary data.</text>
</comment>
<protein>
    <recommendedName>
        <fullName evidence="4">Transmembrane protein</fullName>
    </recommendedName>
</protein>
<feature type="transmembrane region" description="Helical" evidence="1">
    <location>
        <begin position="251"/>
        <end position="268"/>
    </location>
</feature>
<keyword evidence="1" id="KW-0472">Membrane</keyword>